<evidence type="ECO:0000256" key="3">
    <source>
        <dbReference type="ARBA" id="ARBA00022989"/>
    </source>
</evidence>
<evidence type="ECO:0000256" key="2">
    <source>
        <dbReference type="ARBA" id="ARBA00022692"/>
    </source>
</evidence>
<keyword evidence="4 5" id="KW-0472">Membrane</keyword>
<comment type="subcellular location">
    <subcellularLocation>
        <location evidence="5">Cell membrane</location>
        <topology evidence="5">Multi-pass membrane protein</topology>
    </subcellularLocation>
    <subcellularLocation>
        <location evidence="1">Membrane</location>
        <topology evidence="1">Multi-pass membrane protein</topology>
    </subcellularLocation>
</comment>
<dbReference type="EMBL" id="FOJI01000019">
    <property type="protein sequence ID" value="SEW42554.1"/>
    <property type="molecule type" value="Genomic_DNA"/>
</dbReference>
<dbReference type="Pfam" id="PF01061">
    <property type="entry name" value="ABC2_membrane"/>
    <property type="match status" value="1"/>
</dbReference>
<organism evidence="7 8">
    <name type="scientific">[Clostridium] fimetarium</name>
    <dbReference type="NCBI Taxonomy" id="99656"/>
    <lineage>
        <taxon>Bacteria</taxon>
        <taxon>Bacillati</taxon>
        <taxon>Bacillota</taxon>
        <taxon>Clostridia</taxon>
        <taxon>Lachnospirales</taxon>
        <taxon>Lachnospiraceae</taxon>
    </lineage>
</organism>
<dbReference type="GO" id="GO:0140359">
    <property type="term" value="F:ABC-type transporter activity"/>
    <property type="evidence" value="ECO:0007669"/>
    <property type="project" value="InterPro"/>
</dbReference>
<dbReference type="STRING" id="99656.SAMN05421659_11942"/>
<feature type="domain" description="ABC transmembrane type-2" evidence="6">
    <location>
        <begin position="20"/>
        <end position="247"/>
    </location>
</feature>
<dbReference type="AlphaFoldDB" id="A0A1I0RN02"/>
<protein>
    <recommendedName>
        <fullName evidence="5">Transport permease protein</fullName>
    </recommendedName>
</protein>
<keyword evidence="2 5" id="KW-0812">Transmembrane</keyword>
<dbReference type="PROSITE" id="PS51012">
    <property type="entry name" value="ABC_TM2"/>
    <property type="match status" value="1"/>
</dbReference>
<feature type="transmembrane region" description="Helical" evidence="5">
    <location>
        <begin position="59"/>
        <end position="78"/>
    </location>
</feature>
<evidence type="ECO:0000259" key="6">
    <source>
        <dbReference type="PROSITE" id="PS51012"/>
    </source>
</evidence>
<dbReference type="PIRSF" id="PIRSF006648">
    <property type="entry name" value="DrrB"/>
    <property type="match status" value="1"/>
</dbReference>
<dbReference type="PRINTS" id="PR00164">
    <property type="entry name" value="ABC2TRNSPORT"/>
</dbReference>
<dbReference type="PANTHER" id="PTHR43027">
    <property type="entry name" value="DOXORUBICIN RESISTANCE ABC TRANSPORTER PERMEASE PROTEIN DRRC-RELATED"/>
    <property type="match status" value="1"/>
</dbReference>
<name>A0A1I0RN02_9FIRM</name>
<feature type="transmembrane region" description="Helical" evidence="5">
    <location>
        <begin position="99"/>
        <end position="123"/>
    </location>
</feature>
<dbReference type="Proteomes" id="UP000199701">
    <property type="component" value="Unassembled WGS sequence"/>
</dbReference>
<dbReference type="InterPro" id="IPR052902">
    <property type="entry name" value="ABC-2_transporter"/>
</dbReference>
<dbReference type="RefSeq" id="WP_092457119.1">
    <property type="nucleotide sequence ID" value="NZ_FOJI01000019.1"/>
</dbReference>
<dbReference type="GO" id="GO:0043190">
    <property type="term" value="C:ATP-binding cassette (ABC) transporter complex"/>
    <property type="evidence" value="ECO:0007669"/>
    <property type="project" value="InterPro"/>
</dbReference>
<evidence type="ECO:0000256" key="4">
    <source>
        <dbReference type="ARBA" id="ARBA00023136"/>
    </source>
</evidence>
<dbReference type="InterPro" id="IPR047817">
    <property type="entry name" value="ABC2_TM_bact-type"/>
</dbReference>
<feature type="transmembrane region" description="Helical" evidence="5">
    <location>
        <begin position="135"/>
        <end position="158"/>
    </location>
</feature>
<dbReference type="OrthoDB" id="9774758at2"/>
<evidence type="ECO:0000313" key="7">
    <source>
        <dbReference type="EMBL" id="SEW42554.1"/>
    </source>
</evidence>
<accession>A0A1I0RN02</accession>
<keyword evidence="5" id="KW-1003">Cell membrane</keyword>
<dbReference type="InterPro" id="IPR000412">
    <property type="entry name" value="ABC_2_transport"/>
</dbReference>
<feature type="transmembrane region" description="Helical" evidence="5">
    <location>
        <begin position="165"/>
        <end position="185"/>
    </location>
</feature>
<keyword evidence="5" id="KW-0813">Transport</keyword>
<evidence type="ECO:0000256" key="5">
    <source>
        <dbReference type="RuleBase" id="RU361157"/>
    </source>
</evidence>
<sequence length="247" mass="27020">MKRFFKLLKIEGILTIRSIDGILFGICMPVGVILLIGMISGSKPAFDGADYTLLESSFGALITVGICATAFMGIPLTISDYRDKKILKHFFVTPVRPDMLLLVHGVINMMISIVSAICVYLTVKLFFGYEMRGSILGFILSYFLVMVSMFSLGMLIASVCKNVKIANVVCSAVYFPMVFLSGATIPYEIFPVPLQQVSNILPLTQGIKLLKGYSLGLQQGNLIVPLVVMLVAIVVGLGVSVKTFRWE</sequence>
<keyword evidence="3 5" id="KW-1133">Transmembrane helix</keyword>
<evidence type="ECO:0000256" key="1">
    <source>
        <dbReference type="ARBA" id="ARBA00004141"/>
    </source>
</evidence>
<feature type="transmembrane region" description="Helical" evidence="5">
    <location>
        <begin position="222"/>
        <end position="241"/>
    </location>
</feature>
<comment type="similarity">
    <text evidence="5">Belongs to the ABC-2 integral membrane protein family.</text>
</comment>
<keyword evidence="8" id="KW-1185">Reference proteome</keyword>
<feature type="transmembrane region" description="Helical" evidence="5">
    <location>
        <begin position="21"/>
        <end position="39"/>
    </location>
</feature>
<dbReference type="PANTHER" id="PTHR43027:SF2">
    <property type="entry name" value="TRANSPORT PERMEASE PROTEIN"/>
    <property type="match status" value="1"/>
</dbReference>
<reference evidence="7 8" key="1">
    <citation type="submission" date="2016-10" db="EMBL/GenBank/DDBJ databases">
        <authorList>
            <person name="de Groot N.N."/>
        </authorList>
    </citation>
    <scope>NUCLEOTIDE SEQUENCE [LARGE SCALE GENOMIC DNA]</scope>
    <source>
        <strain evidence="7 8">DSM 9179</strain>
    </source>
</reference>
<dbReference type="InterPro" id="IPR013525">
    <property type="entry name" value="ABC2_TM"/>
</dbReference>
<proteinExistence type="inferred from homology"/>
<evidence type="ECO:0000313" key="8">
    <source>
        <dbReference type="Proteomes" id="UP000199701"/>
    </source>
</evidence>
<gene>
    <name evidence="7" type="ORF">SAMN05421659_11942</name>
</gene>